<dbReference type="GO" id="GO:0070034">
    <property type="term" value="F:telomerase RNA binding"/>
    <property type="evidence" value="ECO:0007669"/>
    <property type="project" value="TreeGrafter"/>
</dbReference>
<feature type="domain" description="PIN" evidence="2">
    <location>
        <begin position="95"/>
        <end position="180"/>
    </location>
</feature>
<evidence type="ECO:0000313" key="4">
    <source>
        <dbReference type="Proteomes" id="UP001209878"/>
    </source>
</evidence>
<organism evidence="3 4">
    <name type="scientific">Ridgeia piscesae</name>
    <name type="common">Tubeworm</name>
    <dbReference type="NCBI Taxonomy" id="27915"/>
    <lineage>
        <taxon>Eukaryota</taxon>
        <taxon>Metazoa</taxon>
        <taxon>Spiralia</taxon>
        <taxon>Lophotrochozoa</taxon>
        <taxon>Annelida</taxon>
        <taxon>Polychaeta</taxon>
        <taxon>Sedentaria</taxon>
        <taxon>Canalipalpata</taxon>
        <taxon>Sabellida</taxon>
        <taxon>Siboglinidae</taxon>
        <taxon>Ridgeia</taxon>
    </lineage>
</organism>
<reference evidence="3" key="1">
    <citation type="journal article" date="2023" name="Mol. Biol. Evol.">
        <title>Third-Generation Sequencing Reveals the Adaptive Role of the Epigenome in Three Deep-Sea Polychaetes.</title>
        <authorList>
            <person name="Perez M."/>
            <person name="Aroh O."/>
            <person name="Sun Y."/>
            <person name="Lan Y."/>
            <person name="Juniper S.K."/>
            <person name="Young C.R."/>
            <person name="Angers B."/>
            <person name="Qian P.Y."/>
        </authorList>
    </citation>
    <scope>NUCLEOTIDE SEQUENCE</scope>
    <source>
        <strain evidence="3">R07B-5</strain>
    </source>
</reference>
<evidence type="ECO:0000256" key="1">
    <source>
        <dbReference type="SAM" id="MobiDB-lite"/>
    </source>
</evidence>
<evidence type="ECO:0000313" key="3">
    <source>
        <dbReference type="EMBL" id="KAK2177833.1"/>
    </source>
</evidence>
<proteinExistence type="predicted"/>
<feature type="compositionally biased region" description="Basic and acidic residues" evidence="1">
    <location>
        <begin position="14"/>
        <end position="26"/>
    </location>
</feature>
<protein>
    <recommendedName>
        <fullName evidence="2">PIN domain-containing protein</fullName>
    </recommendedName>
</protein>
<comment type="caution">
    <text evidence="3">The sequence shown here is derived from an EMBL/GenBank/DDBJ whole genome shotgun (WGS) entry which is preliminary data.</text>
</comment>
<dbReference type="EMBL" id="JAODUO010000577">
    <property type="protein sequence ID" value="KAK2177833.1"/>
    <property type="molecule type" value="Genomic_DNA"/>
</dbReference>
<dbReference type="InterPro" id="IPR045153">
    <property type="entry name" value="Est1/Ebs1-like"/>
</dbReference>
<sequence>MAVAPETDSSLGGDTEHTPELDRSKDEDDVIVVTSDGDVDEPHGEEPNIRSLRLRKIELERHLAAQTRQRESIRAVLEGDQTSCTIELVIRPRVLVPDTNCFIDHLVGIRRLVDSARYTVVVPLVVINELDGLKRGCRLDRYATAEHAQMVQTEASDAVTYLEDQFEKRNCHLRALTSKGTGNNDDLIL</sequence>
<keyword evidence="4" id="KW-1185">Reference proteome</keyword>
<dbReference type="PANTHER" id="PTHR15696:SF0">
    <property type="entry name" value="TELOMERASE-BINDING PROTEIN EST1A"/>
    <property type="match status" value="1"/>
</dbReference>
<dbReference type="AlphaFoldDB" id="A0AAD9NR98"/>
<dbReference type="InterPro" id="IPR029060">
    <property type="entry name" value="PIN-like_dom_sf"/>
</dbReference>
<dbReference type="GO" id="GO:0005697">
    <property type="term" value="C:telomerase holoenzyme complex"/>
    <property type="evidence" value="ECO:0007669"/>
    <property type="project" value="TreeGrafter"/>
</dbReference>
<dbReference type="Pfam" id="PF13638">
    <property type="entry name" value="PIN_4"/>
    <property type="match status" value="1"/>
</dbReference>
<dbReference type="Gene3D" id="3.40.50.1010">
    <property type="entry name" value="5'-nuclease"/>
    <property type="match status" value="1"/>
</dbReference>
<accession>A0AAD9NR98</accession>
<dbReference type="GO" id="GO:0000184">
    <property type="term" value="P:nuclear-transcribed mRNA catabolic process, nonsense-mediated decay"/>
    <property type="evidence" value="ECO:0007669"/>
    <property type="project" value="TreeGrafter"/>
</dbReference>
<dbReference type="SUPFAM" id="SSF88723">
    <property type="entry name" value="PIN domain-like"/>
    <property type="match status" value="1"/>
</dbReference>
<dbReference type="Proteomes" id="UP001209878">
    <property type="component" value="Unassembled WGS sequence"/>
</dbReference>
<dbReference type="GO" id="GO:0042162">
    <property type="term" value="F:telomeric DNA binding"/>
    <property type="evidence" value="ECO:0007669"/>
    <property type="project" value="TreeGrafter"/>
</dbReference>
<feature type="region of interest" description="Disordered" evidence="1">
    <location>
        <begin position="1"/>
        <end position="46"/>
    </location>
</feature>
<evidence type="ECO:0000259" key="2">
    <source>
        <dbReference type="Pfam" id="PF13638"/>
    </source>
</evidence>
<gene>
    <name evidence="3" type="ORF">NP493_577g02020</name>
</gene>
<dbReference type="InterPro" id="IPR002716">
    <property type="entry name" value="PIN_dom"/>
</dbReference>
<dbReference type="PANTHER" id="PTHR15696">
    <property type="entry name" value="SMG-7 SUPPRESSOR WITH MORPHOLOGICAL EFFECT ON GENITALIA PROTEIN 7"/>
    <property type="match status" value="1"/>
</dbReference>
<name>A0AAD9NR98_RIDPI</name>